<dbReference type="EMBL" id="CAJJDO010000160">
    <property type="protein sequence ID" value="CAD8210716.1"/>
    <property type="molecule type" value="Genomic_DNA"/>
</dbReference>
<comment type="caution">
    <text evidence="2">The sequence shown here is derived from an EMBL/GenBank/DDBJ whole genome shotgun (WGS) entry which is preliminary data.</text>
</comment>
<evidence type="ECO:0000256" key="1">
    <source>
        <dbReference type="SAM" id="SignalP"/>
    </source>
</evidence>
<feature type="signal peptide" evidence="1">
    <location>
        <begin position="1"/>
        <end position="16"/>
    </location>
</feature>
<evidence type="ECO:0000313" key="2">
    <source>
        <dbReference type="EMBL" id="CAD8210716.1"/>
    </source>
</evidence>
<evidence type="ECO:0000313" key="3">
    <source>
        <dbReference type="Proteomes" id="UP000689195"/>
    </source>
</evidence>
<dbReference type="OrthoDB" id="302160at2759"/>
<proteinExistence type="predicted"/>
<dbReference type="Proteomes" id="UP000689195">
    <property type="component" value="Unassembled WGS sequence"/>
</dbReference>
<dbReference type="AlphaFoldDB" id="A0A8S1Y8A6"/>
<gene>
    <name evidence="2" type="ORF">PPENT_87.1.T1600076</name>
</gene>
<name>A0A8S1Y8A6_9CILI</name>
<keyword evidence="3" id="KW-1185">Reference proteome</keyword>
<sequence>MKTIIIISFLVALGLSQRLSINDQNCNKYTEKFGTANNPDGTGATKLAFTGDVQFVSGTTNVKVNLRYSDVDLFNDPTYFGLVQEDGKTAAQTCLDLKLWKFTSNAYSDPVQVTDLPITPSNNFQKQWRYYSFTIPGDQLATRLVQTKNANQFIYKGYYAVAYYAAGTNEVQYTFYFEFSVTVDRASGASVDTSFKPLSQTSTINCAVNGGSCTAKADTILKWCTDLTCTSFATPDLHLNDQFVLQQLVTTAGMNYYLTGTEVWYTGNGLNKKATITSVNNNTKGQAIIQLKAEIAWSSVTIRVTSTLSDTQAGGRRLLVQTTYDPVSGETDEITCIKAEGKQTCPTCEEECSAQGFAKDGCPECSSSQLIAFVFLALMLAFTI</sequence>
<protein>
    <submittedName>
        <fullName evidence="2">Uncharacterized protein</fullName>
    </submittedName>
</protein>
<organism evidence="2 3">
    <name type="scientific">Paramecium pentaurelia</name>
    <dbReference type="NCBI Taxonomy" id="43138"/>
    <lineage>
        <taxon>Eukaryota</taxon>
        <taxon>Sar</taxon>
        <taxon>Alveolata</taxon>
        <taxon>Ciliophora</taxon>
        <taxon>Intramacronucleata</taxon>
        <taxon>Oligohymenophorea</taxon>
        <taxon>Peniculida</taxon>
        <taxon>Parameciidae</taxon>
        <taxon>Paramecium</taxon>
    </lineage>
</organism>
<accession>A0A8S1Y8A6</accession>
<feature type="chain" id="PRO_5035901342" evidence="1">
    <location>
        <begin position="17"/>
        <end position="384"/>
    </location>
</feature>
<keyword evidence="1" id="KW-0732">Signal</keyword>
<reference evidence="2" key="1">
    <citation type="submission" date="2021-01" db="EMBL/GenBank/DDBJ databases">
        <authorList>
            <consortium name="Genoscope - CEA"/>
            <person name="William W."/>
        </authorList>
    </citation>
    <scope>NUCLEOTIDE SEQUENCE</scope>
</reference>